<evidence type="ECO:0000313" key="2">
    <source>
        <dbReference type="Proteomes" id="UP000649617"/>
    </source>
</evidence>
<name>A0A812KDJ3_SYMPI</name>
<sequence length="250" mass="27450">MVGWKEWASPLESFHQLAEAAGMGMSYKRIAFPGAINPHARLCVASFPGKYSELWDRAVVVASGTDDVCSLACVFLTDPASGLGQHAPNPDSPDECWCRALYGRVPPIAYLSIVDATAELDEDVLAFKKADAAAMGQYLLIKTSHVSTLEWETQLADALKKAQVLCLQNGGRAPWGCEWFEKWRKNIDRAVELDQPLHVFYFEGRVGLGKLSWDELGNQEAKDKARTISGLGASQTAEVAYLEKLGLPYI</sequence>
<accession>A0A812KDJ3</accession>
<keyword evidence="2" id="KW-1185">Reference proteome</keyword>
<evidence type="ECO:0000313" key="1">
    <source>
        <dbReference type="EMBL" id="CAE7227391.1"/>
    </source>
</evidence>
<protein>
    <submittedName>
        <fullName evidence="1">Uncharacterized protein</fullName>
    </submittedName>
</protein>
<reference evidence="1" key="1">
    <citation type="submission" date="2021-02" db="EMBL/GenBank/DDBJ databases">
        <authorList>
            <person name="Dougan E. K."/>
            <person name="Rhodes N."/>
            <person name="Thang M."/>
            <person name="Chan C."/>
        </authorList>
    </citation>
    <scope>NUCLEOTIDE SEQUENCE</scope>
</reference>
<dbReference type="Proteomes" id="UP000649617">
    <property type="component" value="Unassembled WGS sequence"/>
</dbReference>
<dbReference type="OrthoDB" id="431012at2759"/>
<gene>
    <name evidence="1" type="ORF">SPIL2461_LOCUS3284</name>
</gene>
<proteinExistence type="predicted"/>
<dbReference type="AlphaFoldDB" id="A0A812KDJ3"/>
<feature type="non-terminal residue" evidence="1">
    <location>
        <position position="1"/>
    </location>
</feature>
<dbReference type="EMBL" id="CAJNIZ010003934">
    <property type="protein sequence ID" value="CAE7227391.1"/>
    <property type="molecule type" value="Genomic_DNA"/>
</dbReference>
<organism evidence="1 2">
    <name type="scientific">Symbiodinium pilosum</name>
    <name type="common">Dinoflagellate</name>
    <dbReference type="NCBI Taxonomy" id="2952"/>
    <lineage>
        <taxon>Eukaryota</taxon>
        <taxon>Sar</taxon>
        <taxon>Alveolata</taxon>
        <taxon>Dinophyceae</taxon>
        <taxon>Suessiales</taxon>
        <taxon>Symbiodiniaceae</taxon>
        <taxon>Symbiodinium</taxon>
    </lineage>
</organism>
<comment type="caution">
    <text evidence="1">The sequence shown here is derived from an EMBL/GenBank/DDBJ whole genome shotgun (WGS) entry which is preliminary data.</text>
</comment>